<dbReference type="InParanoid" id="W3WL16"/>
<gene>
    <name evidence="2" type="ORF">PFICI_14305</name>
</gene>
<feature type="compositionally biased region" description="Basic and acidic residues" evidence="1">
    <location>
        <begin position="139"/>
        <end position="152"/>
    </location>
</feature>
<sequence length="152" mass="17165">MDDPIGHIQLTLDAMEACQNALVCSLSCLEFFYNHSTDSASSINYSESTDRHITNTLDYLHSTGAYLQASLEYIEISHQDDDKSSILEAIKSFSAMLEKIELIDKKFFDLAMIKERRRATETAKEREAAEGESQNPQHQDLDSAADRPENID</sequence>
<reference evidence="3" key="1">
    <citation type="journal article" date="2015" name="BMC Genomics">
        <title>Genomic and transcriptomic analysis of the endophytic fungus Pestalotiopsis fici reveals its lifestyle and high potential for synthesis of natural products.</title>
        <authorList>
            <person name="Wang X."/>
            <person name="Zhang X."/>
            <person name="Liu L."/>
            <person name="Xiang M."/>
            <person name="Wang W."/>
            <person name="Sun X."/>
            <person name="Che Y."/>
            <person name="Guo L."/>
            <person name="Liu G."/>
            <person name="Guo L."/>
            <person name="Wang C."/>
            <person name="Yin W.B."/>
            <person name="Stadler M."/>
            <person name="Zhang X."/>
            <person name="Liu X."/>
        </authorList>
    </citation>
    <scope>NUCLEOTIDE SEQUENCE [LARGE SCALE GENOMIC DNA]</scope>
    <source>
        <strain evidence="3">W106-1 / CGMCC3.15140</strain>
    </source>
</reference>
<organism evidence="2 3">
    <name type="scientific">Pestalotiopsis fici (strain W106-1 / CGMCC3.15140)</name>
    <dbReference type="NCBI Taxonomy" id="1229662"/>
    <lineage>
        <taxon>Eukaryota</taxon>
        <taxon>Fungi</taxon>
        <taxon>Dikarya</taxon>
        <taxon>Ascomycota</taxon>
        <taxon>Pezizomycotina</taxon>
        <taxon>Sordariomycetes</taxon>
        <taxon>Xylariomycetidae</taxon>
        <taxon>Amphisphaeriales</taxon>
        <taxon>Sporocadaceae</taxon>
        <taxon>Pestalotiopsis</taxon>
    </lineage>
</organism>
<feature type="region of interest" description="Disordered" evidence="1">
    <location>
        <begin position="119"/>
        <end position="152"/>
    </location>
</feature>
<proteinExistence type="predicted"/>
<accession>W3WL16</accession>
<dbReference type="HOGENOM" id="CLU_1723000_0_0_1"/>
<evidence type="ECO:0000256" key="1">
    <source>
        <dbReference type="SAM" id="MobiDB-lite"/>
    </source>
</evidence>
<dbReference type="GeneID" id="19279318"/>
<dbReference type="RefSeq" id="XP_007841077.1">
    <property type="nucleotide sequence ID" value="XM_007842886.1"/>
</dbReference>
<name>W3WL16_PESFW</name>
<dbReference type="EMBL" id="KI912120">
    <property type="protein sequence ID" value="ETS74439.1"/>
    <property type="molecule type" value="Genomic_DNA"/>
</dbReference>
<dbReference type="Proteomes" id="UP000030651">
    <property type="component" value="Unassembled WGS sequence"/>
</dbReference>
<keyword evidence="3" id="KW-1185">Reference proteome</keyword>
<protein>
    <submittedName>
        <fullName evidence="2">Uncharacterized protein</fullName>
    </submittedName>
</protein>
<evidence type="ECO:0000313" key="2">
    <source>
        <dbReference type="EMBL" id="ETS74439.1"/>
    </source>
</evidence>
<evidence type="ECO:0000313" key="3">
    <source>
        <dbReference type="Proteomes" id="UP000030651"/>
    </source>
</evidence>
<feature type="compositionally biased region" description="Basic and acidic residues" evidence="1">
    <location>
        <begin position="119"/>
        <end position="129"/>
    </location>
</feature>
<dbReference type="KEGG" id="pfy:PFICI_14305"/>
<dbReference type="AlphaFoldDB" id="W3WL16"/>